<feature type="transmembrane region" description="Helical" evidence="7">
    <location>
        <begin position="183"/>
        <end position="203"/>
    </location>
</feature>
<dbReference type="InterPro" id="IPR002657">
    <property type="entry name" value="BilAc:Na_symport/Acr3"/>
</dbReference>
<feature type="transmembrane region" description="Helical" evidence="7">
    <location>
        <begin position="210"/>
        <end position="232"/>
    </location>
</feature>
<sequence>MQSCQLQLGGRRDLAIFATPAIRPRQSRSRHAPRLTVSLPYDLIRFNCKPQLLIESTTPSFLSNASVSRLHCSISDNCSSNDSKRDWIATIGEALSTAFPVWVALGCLLGLFRPTAFDWVQPRWTVLGITFTMLGMGMTLTFDDLSKALAMPKEILTGFFLQYSVMPLSGFFVSKLLNLPSHYAAGLILVACCPGGTASNIVTYIARGNVALSVLMTAASTLSAVVMTPFLTAKLAGQYVPVDAAGLFKSTVQVVLLPVLAGALLNQYSQKLVRLVSPLMPPIAVGTVAVLCGHAIAQSSSAILMSGQQIALAVVLLHSSGFFFGYMLSRLLGIDISSCRTISIEVGMQNSVLGVVLATQHFGNPLTAVPCAVSSVCHSIFGSMLAGMWRQSVAQPRSLEQDYPKGST</sequence>
<organism evidence="8 9">
    <name type="scientific">Kalanchoe fedtschenkoi</name>
    <name type="common">Lavender scallops</name>
    <name type="synonym">South American air plant</name>
    <dbReference type="NCBI Taxonomy" id="63787"/>
    <lineage>
        <taxon>Eukaryota</taxon>
        <taxon>Viridiplantae</taxon>
        <taxon>Streptophyta</taxon>
        <taxon>Embryophyta</taxon>
        <taxon>Tracheophyta</taxon>
        <taxon>Spermatophyta</taxon>
        <taxon>Magnoliopsida</taxon>
        <taxon>eudicotyledons</taxon>
        <taxon>Gunneridae</taxon>
        <taxon>Pentapetalae</taxon>
        <taxon>Saxifragales</taxon>
        <taxon>Crassulaceae</taxon>
        <taxon>Kalanchoe</taxon>
    </lineage>
</organism>
<evidence type="ECO:0000256" key="1">
    <source>
        <dbReference type="ARBA" id="ARBA00004119"/>
    </source>
</evidence>
<keyword evidence="6 7" id="KW-0472">Membrane</keyword>
<dbReference type="Gramene" id="Kaladp0037s0498.1.v1.1">
    <property type="protein sequence ID" value="Kaladp0037s0498.1.v1.1"/>
    <property type="gene ID" value="Kaladp0037s0498.v1.1"/>
</dbReference>
<dbReference type="Proteomes" id="UP000594263">
    <property type="component" value="Unplaced"/>
</dbReference>
<comment type="subcellular location">
    <subcellularLocation>
        <location evidence="2">Membrane</location>
        <topology evidence="2">Multi-pass membrane protein</topology>
    </subcellularLocation>
    <subcellularLocation>
        <location evidence="1">Plastid</location>
        <location evidence="1">Chloroplast envelope</location>
    </subcellularLocation>
</comment>
<feature type="transmembrane region" description="Helical" evidence="7">
    <location>
        <begin position="155"/>
        <end position="177"/>
    </location>
</feature>
<dbReference type="PANTHER" id="PTHR10361:SF28">
    <property type="entry name" value="P3 PROTEIN-RELATED"/>
    <property type="match status" value="1"/>
</dbReference>
<protein>
    <submittedName>
        <fullName evidence="8">Uncharacterized protein</fullName>
    </submittedName>
</protein>
<feature type="transmembrane region" description="Helical" evidence="7">
    <location>
        <begin position="309"/>
        <end position="328"/>
    </location>
</feature>
<feature type="transmembrane region" description="Helical" evidence="7">
    <location>
        <begin position="244"/>
        <end position="265"/>
    </location>
</feature>
<dbReference type="PANTHER" id="PTHR10361">
    <property type="entry name" value="SODIUM-BILE ACID COTRANSPORTER"/>
    <property type="match status" value="1"/>
</dbReference>
<dbReference type="InterPro" id="IPR038770">
    <property type="entry name" value="Na+/solute_symporter_sf"/>
</dbReference>
<feature type="transmembrane region" description="Helical" evidence="7">
    <location>
        <begin position="124"/>
        <end position="143"/>
    </location>
</feature>
<evidence type="ECO:0000313" key="8">
    <source>
        <dbReference type="EnsemblPlants" id="Kaladp0037s0498.1.v1.1"/>
    </source>
</evidence>
<dbReference type="GO" id="GO:0098717">
    <property type="term" value="P:pantothenate import across plasma membrane"/>
    <property type="evidence" value="ECO:0007669"/>
    <property type="project" value="EnsemblPlants"/>
</dbReference>
<evidence type="ECO:0000256" key="5">
    <source>
        <dbReference type="ARBA" id="ARBA00022989"/>
    </source>
</evidence>
<feature type="transmembrane region" description="Helical" evidence="7">
    <location>
        <begin position="272"/>
        <end position="297"/>
    </location>
</feature>
<evidence type="ECO:0000256" key="6">
    <source>
        <dbReference type="ARBA" id="ARBA00023136"/>
    </source>
</evidence>
<dbReference type="Gene3D" id="1.20.1530.20">
    <property type="match status" value="1"/>
</dbReference>
<dbReference type="AlphaFoldDB" id="A0A7N0TIZ2"/>
<feature type="transmembrane region" description="Helical" evidence="7">
    <location>
        <begin position="94"/>
        <end position="112"/>
    </location>
</feature>
<reference evidence="8" key="1">
    <citation type="submission" date="2021-01" db="UniProtKB">
        <authorList>
            <consortium name="EnsemblPlants"/>
        </authorList>
    </citation>
    <scope>IDENTIFICATION</scope>
</reference>
<name>A0A7N0TIZ2_KALFE</name>
<dbReference type="EnsemblPlants" id="Kaladp0037s0498.1.v1.1">
    <property type="protein sequence ID" value="Kaladp0037s0498.1.v1.1"/>
    <property type="gene ID" value="Kaladp0037s0498.v1.1"/>
</dbReference>
<evidence type="ECO:0000313" key="9">
    <source>
        <dbReference type="Proteomes" id="UP000594263"/>
    </source>
</evidence>
<evidence type="ECO:0000256" key="7">
    <source>
        <dbReference type="SAM" id="Phobius"/>
    </source>
</evidence>
<proteinExistence type="inferred from homology"/>
<dbReference type="OMA" id="NWVQPKW"/>
<evidence type="ECO:0000256" key="3">
    <source>
        <dbReference type="ARBA" id="ARBA00006528"/>
    </source>
</evidence>
<dbReference type="InterPro" id="IPR004710">
    <property type="entry name" value="Bilac:Na_transpt"/>
</dbReference>
<accession>A0A7N0TIZ2</accession>
<comment type="similarity">
    <text evidence="3">Belongs to the bile acid:sodium symporter (BASS) (TC 2.A.28) family.</text>
</comment>
<evidence type="ECO:0000256" key="2">
    <source>
        <dbReference type="ARBA" id="ARBA00004141"/>
    </source>
</evidence>
<evidence type="ECO:0000256" key="4">
    <source>
        <dbReference type="ARBA" id="ARBA00022692"/>
    </source>
</evidence>
<keyword evidence="4 7" id="KW-0812">Transmembrane</keyword>
<keyword evidence="5 7" id="KW-1133">Transmembrane helix</keyword>
<dbReference type="GO" id="GO:0009706">
    <property type="term" value="C:chloroplast inner membrane"/>
    <property type="evidence" value="ECO:0007669"/>
    <property type="project" value="EnsemblPlants"/>
</dbReference>
<keyword evidence="9" id="KW-1185">Reference proteome</keyword>
<dbReference type="Pfam" id="PF01758">
    <property type="entry name" value="SBF"/>
    <property type="match status" value="1"/>
</dbReference>